<dbReference type="EMBL" id="CP041372">
    <property type="protein sequence ID" value="QKS70671.1"/>
    <property type="molecule type" value="Genomic_DNA"/>
</dbReference>
<feature type="binding site" evidence="8">
    <location>
        <begin position="171"/>
        <end position="173"/>
    </location>
    <ligand>
        <name>beta-D-galactose</name>
        <dbReference type="ChEBI" id="CHEBI:27667"/>
    </ligand>
</feature>
<dbReference type="InterPro" id="IPR047215">
    <property type="entry name" value="Galactose_mutarotase-like"/>
</dbReference>
<protein>
    <recommendedName>
        <fullName evidence="5">Aldose 1-epimerase</fullName>
        <ecNumber evidence="5">5.1.3.3</ecNumber>
    </recommendedName>
</protein>
<evidence type="ECO:0000256" key="3">
    <source>
        <dbReference type="ARBA" id="ARBA00023235"/>
    </source>
</evidence>
<evidence type="ECO:0000313" key="10">
    <source>
        <dbReference type="Proteomes" id="UP000318138"/>
    </source>
</evidence>
<name>A0A859FCZ0_9BACI</name>
<dbReference type="RefSeq" id="WP_176008707.1">
    <property type="nucleotide sequence ID" value="NZ_CP041372.2"/>
</dbReference>
<evidence type="ECO:0000256" key="6">
    <source>
        <dbReference type="PIRSR" id="PIRSR005096-1"/>
    </source>
</evidence>
<dbReference type="Gene3D" id="2.70.98.10">
    <property type="match status" value="1"/>
</dbReference>
<dbReference type="GO" id="GO:0004034">
    <property type="term" value="F:aldose 1-epimerase activity"/>
    <property type="evidence" value="ECO:0007669"/>
    <property type="project" value="UniProtKB-EC"/>
</dbReference>
<dbReference type="InterPro" id="IPR008183">
    <property type="entry name" value="Aldose_1/G6P_1-epimerase"/>
</dbReference>
<evidence type="ECO:0000313" key="9">
    <source>
        <dbReference type="EMBL" id="QKS70671.1"/>
    </source>
</evidence>
<dbReference type="KEGG" id="psua:FLK61_28435"/>
<dbReference type="GO" id="GO:0033499">
    <property type="term" value="P:galactose catabolic process via UDP-galactose, Leloir pathway"/>
    <property type="evidence" value="ECO:0007669"/>
    <property type="project" value="TreeGrafter"/>
</dbReference>
<dbReference type="GO" id="GO:0030246">
    <property type="term" value="F:carbohydrate binding"/>
    <property type="evidence" value="ECO:0007669"/>
    <property type="project" value="InterPro"/>
</dbReference>
<dbReference type="PIRSF" id="PIRSF005096">
    <property type="entry name" value="GALM"/>
    <property type="match status" value="1"/>
</dbReference>
<comment type="similarity">
    <text evidence="2 5">Belongs to the aldose epimerase family.</text>
</comment>
<dbReference type="GO" id="GO:0005737">
    <property type="term" value="C:cytoplasm"/>
    <property type="evidence" value="ECO:0007669"/>
    <property type="project" value="TreeGrafter"/>
</dbReference>
<comment type="pathway">
    <text evidence="1 5">Carbohydrate metabolism; hexose metabolism.</text>
</comment>
<dbReference type="UniPathway" id="UPA00242"/>
<sequence length="337" mass="38005">MKQVGRFDGKAVYEYELHNDSGMKVTALNYGATLTGIYTPDRHGEIENVLLKYDDYKKYEKNDGYIGSLVGRTSGRTKHGVFHVDGLRAEVDKNDGNNHLHGGNKGLSHVFWDVEEKGHELIFTYKSPDGEGGYPGNVAIKVTYTLTEKNQFVVTYHATTDTTTPINLTQHAYFRLSGTKTKSILHHELMLNSNYFYTIDSESLPVAKTSVEEHPAFDFRKPKLLKKAIYEKDDQITLASGGIDHPFVLNDGEIAAVLMEKESGRRMTIRTDDEAIVIYTGNMLLEGTKMNTKPVFQHGAICLETQQIPNHIDLVLVKPDEEYKKVTTFTFDTVEDE</sequence>
<dbReference type="NCBIfam" id="NF008277">
    <property type="entry name" value="PRK11055.1"/>
    <property type="match status" value="1"/>
</dbReference>
<dbReference type="Proteomes" id="UP000318138">
    <property type="component" value="Chromosome"/>
</dbReference>
<evidence type="ECO:0000256" key="8">
    <source>
        <dbReference type="PIRSR" id="PIRSR005096-3"/>
    </source>
</evidence>
<evidence type="ECO:0000256" key="2">
    <source>
        <dbReference type="ARBA" id="ARBA00006206"/>
    </source>
</evidence>
<proteinExistence type="inferred from homology"/>
<dbReference type="EC" id="5.1.3.3" evidence="5"/>
<dbReference type="PANTHER" id="PTHR10091:SF0">
    <property type="entry name" value="GALACTOSE MUTAROTASE"/>
    <property type="match status" value="1"/>
</dbReference>
<dbReference type="Pfam" id="PF01263">
    <property type="entry name" value="Aldose_epim"/>
    <property type="match status" value="1"/>
</dbReference>
<dbReference type="AlphaFoldDB" id="A0A859FCZ0"/>
<feature type="active site" description="Proton donor" evidence="6">
    <location>
        <position position="171"/>
    </location>
</feature>
<keyword evidence="4 5" id="KW-0119">Carbohydrate metabolism</keyword>
<gene>
    <name evidence="9" type="ORF">FLK61_28435</name>
</gene>
<feature type="active site" description="Proton acceptor" evidence="6">
    <location>
        <position position="304"/>
    </location>
</feature>
<keyword evidence="3 5" id="KW-0413">Isomerase</keyword>
<dbReference type="InterPro" id="IPR015443">
    <property type="entry name" value="Aldose_1-epimerase"/>
</dbReference>
<dbReference type="InterPro" id="IPR011013">
    <property type="entry name" value="Gal_mutarotase_sf_dom"/>
</dbReference>
<evidence type="ECO:0000256" key="5">
    <source>
        <dbReference type="PIRNR" id="PIRNR005096"/>
    </source>
</evidence>
<evidence type="ECO:0000256" key="4">
    <source>
        <dbReference type="ARBA" id="ARBA00023277"/>
    </source>
</evidence>
<evidence type="ECO:0000256" key="7">
    <source>
        <dbReference type="PIRSR" id="PIRSR005096-2"/>
    </source>
</evidence>
<feature type="binding site" evidence="7">
    <location>
        <position position="244"/>
    </location>
    <ligand>
        <name>beta-D-galactose</name>
        <dbReference type="ChEBI" id="CHEBI:27667"/>
    </ligand>
</feature>
<dbReference type="CDD" id="cd09019">
    <property type="entry name" value="galactose_mutarotase_like"/>
    <property type="match status" value="1"/>
</dbReference>
<dbReference type="SUPFAM" id="SSF74650">
    <property type="entry name" value="Galactose mutarotase-like"/>
    <property type="match status" value="1"/>
</dbReference>
<evidence type="ECO:0000256" key="1">
    <source>
        <dbReference type="ARBA" id="ARBA00005028"/>
    </source>
</evidence>
<dbReference type="PANTHER" id="PTHR10091">
    <property type="entry name" value="ALDOSE-1-EPIMERASE"/>
    <property type="match status" value="1"/>
</dbReference>
<dbReference type="InterPro" id="IPR014718">
    <property type="entry name" value="GH-type_carb-bd"/>
</dbReference>
<reference evidence="10" key="1">
    <citation type="submission" date="2019-07" db="EMBL/GenBank/DDBJ databases">
        <title>Bacillus alkalisoli sp. nov. isolated from saline soil.</title>
        <authorList>
            <person name="Sun J.-Q."/>
            <person name="Xu L."/>
        </authorList>
    </citation>
    <scope>NUCLEOTIDE SEQUENCE [LARGE SCALE GENOMIC DNA]</scope>
    <source>
        <strain evidence="10">M4U3P1</strain>
    </source>
</reference>
<keyword evidence="10" id="KW-1185">Reference proteome</keyword>
<organism evidence="9 10">
    <name type="scientific">Paenalkalicoccus suaedae</name>
    <dbReference type="NCBI Taxonomy" id="2592382"/>
    <lineage>
        <taxon>Bacteria</taxon>
        <taxon>Bacillati</taxon>
        <taxon>Bacillota</taxon>
        <taxon>Bacilli</taxon>
        <taxon>Bacillales</taxon>
        <taxon>Bacillaceae</taxon>
        <taxon>Paenalkalicoccus</taxon>
    </lineage>
</organism>
<comment type="catalytic activity">
    <reaction evidence="5">
        <text>alpha-D-glucose = beta-D-glucose</text>
        <dbReference type="Rhea" id="RHEA:10264"/>
        <dbReference type="ChEBI" id="CHEBI:15903"/>
        <dbReference type="ChEBI" id="CHEBI:17925"/>
        <dbReference type="EC" id="5.1.3.3"/>
    </reaction>
</comment>
<dbReference type="GO" id="GO:0006006">
    <property type="term" value="P:glucose metabolic process"/>
    <property type="evidence" value="ECO:0007669"/>
    <property type="project" value="TreeGrafter"/>
</dbReference>
<accession>A0A859FCZ0</accession>